<organism evidence="1 2">
    <name type="scientific">Streptosporangium minutum</name>
    <dbReference type="NCBI Taxonomy" id="569862"/>
    <lineage>
        <taxon>Bacteria</taxon>
        <taxon>Bacillati</taxon>
        <taxon>Actinomycetota</taxon>
        <taxon>Actinomycetes</taxon>
        <taxon>Streptosporangiales</taxon>
        <taxon>Streptosporangiaceae</taxon>
        <taxon>Streptosporangium</taxon>
    </lineage>
</organism>
<dbReference type="Proteomes" id="UP000194761">
    <property type="component" value="Unassembled WGS sequence"/>
</dbReference>
<dbReference type="AlphaFoldDB" id="A0A243RGY8"/>
<proteinExistence type="predicted"/>
<gene>
    <name evidence="1" type="ORF">CA984_24140</name>
</gene>
<dbReference type="EMBL" id="NGFP01000118">
    <property type="protein sequence ID" value="OUC94007.1"/>
    <property type="molecule type" value="Genomic_DNA"/>
</dbReference>
<comment type="caution">
    <text evidence="1">The sequence shown here is derived from an EMBL/GenBank/DDBJ whole genome shotgun (WGS) entry which is preliminary data.</text>
</comment>
<accession>A0A243RGY8</accession>
<protein>
    <submittedName>
        <fullName evidence="1">Uncharacterized protein</fullName>
    </submittedName>
</protein>
<reference evidence="1 2" key="1">
    <citation type="submission" date="2017-05" db="EMBL/GenBank/DDBJ databases">
        <title>Biotechnological potential of actinobacteria isolated from South African environments.</title>
        <authorList>
            <person name="Le Roes-Hill M."/>
            <person name="Prins A."/>
            <person name="Durrell K.A."/>
        </authorList>
    </citation>
    <scope>NUCLEOTIDE SEQUENCE [LARGE SCALE GENOMIC DNA]</scope>
    <source>
        <strain evidence="1">M26</strain>
    </source>
</reference>
<sequence length="130" mass="14161">MPRFDFAIEPAWKIPLRLFGVTPERAFALVEEGALTVRFGHWLLRTPLSNVTGTTLTGPYSTLKVVGVHLSLADRGVTFGTNPRRGVCVRFRTPVPALLPGGLLPHPGATLTLADPEGLVRALEERPHMT</sequence>
<dbReference type="RefSeq" id="WP_086575852.1">
    <property type="nucleotide sequence ID" value="NZ_NGFP01000118.1"/>
</dbReference>
<keyword evidence="2" id="KW-1185">Reference proteome</keyword>
<name>A0A243RGY8_9ACTN</name>
<evidence type="ECO:0000313" key="1">
    <source>
        <dbReference type="EMBL" id="OUC94007.1"/>
    </source>
</evidence>
<evidence type="ECO:0000313" key="2">
    <source>
        <dbReference type="Proteomes" id="UP000194761"/>
    </source>
</evidence>